<dbReference type="AlphaFoldDB" id="A0A0F5PVM3"/>
<keyword evidence="3" id="KW-1185">Reference proteome</keyword>
<dbReference type="STRING" id="728005.SAMN04488059_10655"/>
<dbReference type="RefSeq" id="WP_046171337.1">
    <property type="nucleotide sequence ID" value="NZ_FOMB01000006.1"/>
</dbReference>
<dbReference type="EMBL" id="LAPV01000129">
    <property type="protein sequence ID" value="KKC32645.1"/>
    <property type="molecule type" value="Genomic_DNA"/>
</dbReference>
<protein>
    <submittedName>
        <fullName evidence="2">Uncharacterized protein</fullName>
    </submittedName>
</protein>
<dbReference type="EMBL" id="FOMB01000006">
    <property type="protein sequence ID" value="SFC50964.1"/>
    <property type="molecule type" value="Genomic_DNA"/>
</dbReference>
<accession>A0A0F5PVM3</accession>
<evidence type="ECO:0000313" key="2">
    <source>
        <dbReference type="EMBL" id="SFC50964.1"/>
    </source>
</evidence>
<sequence>MQFSEAAKGTSVWNDYLEDISHGLHDERLLEAPVSETDLSVPTPWQGASWKASDNIVNATWIDEAGLSRPSVGKSLAWRKAHTLYAHVRANREEKGPSSQFVALQEWEGYVEKIVEGNDTFTARLTDKTNPDDSFEVGEFDLTDVASDDYELVRVGGVFRWVLGYRTFSTGRTEKSSSLIFRRLPAWRKATLARNKIEARELANSIRWE</sequence>
<dbReference type="Proteomes" id="UP000182258">
    <property type="component" value="Unassembled WGS sequence"/>
</dbReference>
<evidence type="ECO:0000313" key="3">
    <source>
        <dbReference type="Proteomes" id="UP000033519"/>
    </source>
</evidence>
<reference evidence="1 3" key="1">
    <citation type="submission" date="2015-03" db="EMBL/GenBank/DDBJ databases">
        <authorList>
            <person name="Lepp D."/>
            <person name="Hassan Y.I."/>
            <person name="Li X.-Z."/>
            <person name="Zhou T."/>
        </authorList>
    </citation>
    <scope>NUCLEOTIDE SEQUENCE [LARGE SCALE GENOMIC DNA]</scope>
    <source>
        <strain evidence="1 3">Cr7-05</strain>
    </source>
</reference>
<gene>
    <name evidence="2" type="ORF">SAMN04488059_10655</name>
    <name evidence="1" type="ORF">WH91_12495</name>
</gene>
<name>A0A0F5PVM3_9HYPH</name>
<reference evidence="2 4" key="2">
    <citation type="submission" date="2016-10" db="EMBL/GenBank/DDBJ databases">
        <authorList>
            <person name="de Groot N.N."/>
        </authorList>
    </citation>
    <scope>NUCLEOTIDE SEQUENCE [LARGE SCALE GENOMIC DNA]</scope>
    <source>
        <strain evidence="2 4">CGMCC 1.10210</strain>
    </source>
</reference>
<organism evidence="2 4">
    <name type="scientific">Devosia psychrophila</name>
    <dbReference type="NCBI Taxonomy" id="728005"/>
    <lineage>
        <taxon>Bacteria</taxon>
        <taxon>Pseudomonadati</taxon>
        <taxon>Pseudomonadota</taxon>
        <taxon>Alphaproteobacteria</taxon>
        <taxon>Hyphomicrobiales</taxon>
        <taxon>Devosiaceae</taxon>
        <taxon>Devosia</taxon>
    </lineage>
</organism>
<proteinExistence type="predicted"/>
<dbReference type="OrthoDB" id="8481546at2"/>
<dbReference type="PATRIC" id="fig|728005.3.peg.658"/>
<evidence type="ECO:0000313" key="4">
    <source>
        <dbReference type="Proteomes" id="UP000182258"/>
    </source>
</evidence>
<evidence type="ECO:0000313" key="1">
    <source>
        <dbReference type="EMBL" id="KKC32645.1"/>
    </source>
</evidence>
<dbReference type="Proteomes" id="UP000033519">
    <property type="component" value="Unassembled WGS sequence"/>
</dbReference>